<accession>A0A382XH67</accession>
<dbReference type="AlphaFoldDB" id="A0A382XH67"/>
<sequence length="50" mass="5537">MKPSNLICFVASLPKTESILFSSSLIVALTYSETPSTSIKSKLLPRYFLI</sequence>
<gene>
    <name evidence="1" type="ORF">METZ01_LOCUS423360</name>
</gene>
<reference evidence="1" key="1">
    <citation type="submission" date="2018-05" db="EMBL/GenBank/DDBJ databases">
        <authorList>
            <person name="Lanie J.A."/>
            <person name="Ng W.-L."/>
            <person name="Kazmierczak K.M."/>
            <person name="Andrzejewski T.M."/>
            <person name="Davidsen T.M."/>
            <person name="Wayne K.J."/>
            <person name="Tettelin H."/>
            <person name="Glass J.I."/>
            <person name="Rusch D."/>
            <person name="Podicherti R."/>
            <person name="Tsui H.-C.T."/>
            <person name="Winkler M.E."/>
        </authorList>
    </citation>
    <scope>NUCLEOTIDE SEQUENCE</scope>
</reference>
<dbReference type="EMBL" id="UINC01167804">
    <property type="protein sequence ID" value="SVD70506.1"/>
    <property type="molecule type" value="Genomic_DNA"/>
</dbReference>
<organism evidence="1">
    <name type="scientific">marine metagenome</name>
    <dbReference type="NCBI Taxonomy" id="408172"/>
    <lineage>
        <taxon>unclassified sequences</taxon>
        <taxon>metagenomes</taxon>
        <taxon>ecological metagenomes</taxon>
    </lineage>
</organism>
<name>A0A382XH67_9ZZZZ</name>
<proteinExistence type="predicted"/>
<feature type="non-terminal residue" evidence="1">
    <location>
        <position position="50"/>
    </location>
</feature>
<evidence type="ECO:0000313" key="1">
    <source>
        <dbReference type="EMBL" id="SVD70506.1"/>
    </source>
</evidence>
<protein>
    <submittedName>
        <fullName evidence="1">Uncharacterized protein</fullName>
    </submittedName>
</protein>